<protein>
    <submittedName>
        <fullName evidence="1">Uncharacterized protein</fullName>
    </submittedName>
</protein>
<reference evidence="2" key="1">
    <citation type="journal article" date="2008" name="Nat. Genet.">
        <title>The Pristionchus pacificus genome provides a unique perspective on nematode lifestyle and parasitism.</title>
        <authorList>
            <person name="Dieterich C."/>
            <person name="Clifton S.W."/>
            <person name="Schuster L.N."/>
            <person name="Chinwalla A."/>
            <person name="Delehaunty K."/>
            <person name="Dinkelacker I."/>
            <person name="Fulton L."/>
            <person name="Fulton R."/>
            <person name="Godfrey J."/>
            <person name="Minx P."/>
            <person name="Mitreva M."/>
            <person name="Roeseler W."/>
            <person name="Tian H."/>
            <person name="Witte H."/>
            <person name="Yang S.P."/>
            <person name="Wilson R.K."/>
            <person name="Sommer R.J."/>
        </authorList>
    </citation>
    <scope>NUCLEOTIDE SEQUENCE [LARGE SCALE GENOMIC DNA]</scope>
    <source>
        <strain evidence="2">PS312</strain>
    </source>
</reference>
<evidence type="ECO:0000313" key="2">
    <source>
        <dbReference type="Proteomes" id="UP000005239"/>
    </source>
</evidence>
<dbReference type="EnsemblMetazoa" id="PPA03766.1">
    <property type="protein sequence ID" value="PPA03766.1"/>
    <property type="gene ID" value="WBGene00093320"/>
</dbReference>
<proteinExistence type="predicted"/>
<organism evidence="1 2">
    <name type="scientific">Pristionchus pacificus</name>
    <name type="common">Parasitic nematode worm</name>
    <dbReference type="NCBI Taxonomy" id="54126"/>
    <lineage>
        <taxon>Eukaryota</taxon>
        <taxon>Metazoa</taxon>
        <taxon>Ecdysozoa</taxon>
        <taxon>Nematoda</taxon>
        <taxon>Chromadorea</taxon>
        <taxon>Rhabditida</taxon>
        <taxon>Rhabditina</taxon>
        <taxon>Diplogasteromorpha</taxon>
        <taxon>Diplogasteroidea</taxon>
        <taxon>Neodiplogasteridae</taxon>
        <taxon>Pristionchus</taxon>
    </lineage>
</organism>
<keyword evidence="2" id="KW-1185">Reference proteome</keyword>
<accession>A0A2A6B2Z1</accession>
<reference evidence="1" key="2">
    <citation type="submission" date="2022-06" db="UniProtKB">
        <authorList>
            <consortium name="EnsemblMetazoa"/>
        </authorList>
    </citation>
    <scope>IDENTIFICATION</scope>
    <source>
        <strain evidence="1">PS312</strain>
    </source>
</reference>
<evidence type="ECO:0000313" key="1">
    <source>
        <dbReference type="EnsemblMetazoa" id="PPA03766.1"/>
    </source>
</evidence>
<sequence length="147" mass="16394">MPSFAWAKNHSINFLVIGKQLGDIGEYRKVRLQLLYCCCSTGHAFVFLAKSTWFMHMLGHYTGWKAQKVSSVTHKSTVTAGQTSIKRLDSLGAIPIKIELFSRFKSAACIAAYPIGTLAAWYFMALATVPSPEYPGLAILQEKFREN</sequence>
<name>A0A2A6B2Z1_PRIPA</name>
<dbReference type="AlphaFoldDB" id="A0A2A6B2Z1"/>
<dbReference type="Proteomes" id="UP000005239">
    <property type="component" value="Unassembled WGS sequence"/>
</dbReference>
<gene>
    <name evidence="1" type="primary">WBGene00093320</name>
</gene>
<accession>A0A8R1YA02</accession>